<proteinExistence type="predicted"/>
<reference evidence="2 3" key="1">
    <citation type="submission" date="2023-11" db="EMBL/GenBank/DDBJ databases">
        <title>Lentzea sokolovensis, sp. nov., Lentzea kristufkii, sp. nov., and Lentzea miocenensis, sp. nov., rare actinobacteria from Sokolov Coal Basin, Miocene lacustrine sediment, Czech Republic.</title>
        <authorList>
            <person name="Lara A."/>
            <person name="Kotroba L."/>
            <person name="Nouioui I."/>
            <person name="Neumann-Schaal M."/>
            <person name="Mast Y."/>
            <person name="Chronakova A."/>
        </authorList>
    </citation>
    <scope>NUCLEOTIDE SEQUENCE [LARGE SCALE GENOMIC DNA]</scope>
    <source>
        <strain evidence="2 3">BCCO 10_0798</strain>
    </source>
</reference>
<keyword evidence="3" id="KW-1185">Reference proteome</keyword>
<protein>
    <submittedName>
        <fullName evidence="2">Uncharacterized protein</fullName>
    </submittedName>
</protein>
<feature type="chain" id="PRO_5045292709" evidence="1">
    <location>
        <begin position="28"/>
        <end position="145"/>
    </location>
</feature>
<accession>A0ABU4TQ09</accession>
<organism evidence="2 3">
    <name type="scientific">Lentzea kristufekii</name>
    <dbReference type="NCBI Taxonomy" id="3095430"/>
    <lineage>
        <taxon>Bacteria</taxon>
        <taxon>Bacillati</taxon>
        <taxon>Actinomycetota</taxon>
        <taxon>Actinomycetes</taxon>
        <taxon>Pseudonocardiales</taxon>
        <taxon>Pseudonocardiaceae</taxon>
        <taxon>Lentzea</taxon>
    </lineage>
</organism>
<feature type="signal peptide" evidence="1">
    <location>
        <begin position="1"/>
        <end position="27"/>
    </location>
</feature>
<dbReference type="Proteomes" id="UP001271792">
    <property type="component" value="Unassembled WGS sequence"/>
</dbReference>
<dbReference type="RefSeq" id="WP_319984192.1">
    <property type="nucleotide sequence ID" value="NZ_JAXAVV010000005.1"/>
</dbReference>
<sequence length="145" mass="15596">MQGLKRIGGVVAIILITLAGLSTTATAGTGYSPVGKWNGVNTRADGDHPSKHVFKADGTFFITNEQNTTTKGKWWKTGTNTFHIRVRGEKVYDENGAYFAYVDFDQDAVQSGPDDFTSSGPSSFYLADGTLLDAATVTFTMTRVG</sequence>
<name>A0ABU4TQ09_9PSEU</name>
<evidence type="ECO:0000313" key="2">
    <source>
        <dbReference type="EMBL" id="MDX8050188.1"/>
    </source>
</evidence>
<gene>
    <name evidence="2" type="ORF">SK571_12430</name>
</gene>
<comment type="caution">
    <text evidence="2">The sequence shown here is derived from an EMBL/GenBank/DDBJ whole genome shotgun (WGS) entry which is preliminary data.</text>
</comment>
<evidence type="ECO:0000313" key="3">
    <source>
        <dbReference type="Proteomes" id="UP001271792"/>
    </source>
</evidence>
<dbReference type="EMBL" id="JAXAVV010000005">
    <property type="protein sequence ID" value="MDX8050188.1"/>
    <property type="molecule type" value="Genomic_DNA"/>
</dbReference>
<evidence type="ECO:0000256" key="1">
    <source>
        <dbReference type="SAM" id="SignalP"/>
    </source>
</evidence>
<reference evidence="2 3" key="2">
    <citation type="submission" date="2023-11" db="EMBL/GenBank/DDBJ databases">
        <authorList>
            <person name="Lara A.C."/>
            <person name="Chronakova A."/>
        </authorList>
    </citation>
    <scope>NUCLEOTIDE SEQUENCE [LARGE SCALE GENOMIC DNA]</scope>
    <source>
        <strain evidence="2 3">BCCO 10_0798</strain>
    </source>
</reference>
<keyword evidence="1" id="KW-0732">Signal</keyword>